<dbReference type="Proteomes" id="UP000046392">
    <property type="component" value="Unplaced"/>
</dbReference>
<proteinExistence type="inferred from homology"/>
<evidence type="ECO:0000256" key="5">
    <source>
        <dbReference type="ARBA" id="ARBA00040742"/>
    </source>
</evidence>
<dbReference type="InterPro" id="IPR012974">
    <property type="entry name" value="NOP58/56_N"/>
</dbReference>
<dbReference type="InterPro" id="IPR045056">
    <property type="entry name" value="Nop56/Nop58"/>
</dbReference>
<feature type="region of interest" description="Disordered" evidence="6">
    <location>
        <begin position="450"/>
        <end position="482"/>
    </location>
</feature>
<reference evidence="9" key="1">
    <citation type="submission" date="2017-02" db="UniProtKB">
        <authorList>
            <consortium name="WormBaseParasite"/>
        </authorList>
    </citation>
    <scope>IDENTIFICATION</scope>
</reference>
<evidence type="ECO:0000256" key="4">
    <source>
        <dbReference type="ARBA" id="ARBA00023242"/>
    </source>
</evidence>
<dbReference type="AlphaFoldDB" id="A0A0N5C0N2"/>
<evidence type="ECO:0000256" key="1">
    <source>
        <dbReference type="ARBA" id="ARBA00004604"/>
    </source>
</evidence>
<evidence type="ECO:0000313" key="8">
    <source>
        <dbReference type="Proteomes" id="UP000046392"/>
    </source>
</evidence>
<dbReference type="FunFam" id="1.10.246.90:FF:000001">
    <property type="entry name" value="Nucleolar protein 56"/>
    <property type="match status" value="1"/>
</dbReference>
<dbReference type="Pfam" id="PF08156">
    <property type="entry name" value="NOP5NT"/>
    <property type="match status" value="1"/>
</dbReference>
<dbReference type="WBParaSite" id="SPAL_0001156000.1">
    <property type="protein sequence ID" value="SPAL_0001156000.1"/>
    <property type="gene ID" value="SPAL_0001156000"/>
</dbReference>
<evidence type="ECO:0000313" key="9">
    <source>
        <dbReference type="WBParaSite" id="SPAL_0001156000.1"/>
    </source>
</evidence>
<keyword evidence="8" id="KW-1185">Reference proteome</keyword>
<dbReference type="InterPro" id="IPR042239">
    <property type="entry name" value="Nop_C"/>
</dbReference>
<accession>A0A0N5C0N2</accession>
<dbReference type="GO" id="GO:0042254">
    <property type="term" value="P:ribosome biogenesis"/>
    <property type="evidence" value="ECO:0007669"/>
    <property type="project" value="UniProtKB-KW"/>
</dbReference>
<evidence type="ECO:0000259" key="7">
    <source>
        <dbReference type="PROSITE" id="PS51358"/>
    </source>
</evidence>
<evidence type="ECO:0000256" key="2">
    <source>
        <dbReference type="ARBA" id="ARBA00009211"/>
    </source>
</evidence>
<dbReference type="GO" id="GO:0032040">
    <property type="term" value="C:small-subunit processome"/>
    <property type="evidence" value="ECO:0007669"/>
    <property type="project" value="InterPro"/>
</dbReference>
<dbReference type="Pfam" id="PF01798">
    <property type="entry name" value="Nop"/>
    <property type="match status" value="1"/>
</dbReference>
<dbReference type="PROSITE" id="PS51358">
    <property type="entry name" value="NOP"/>
    <property type="match status" value="1"/>
</dbReference>
<comment type="similarity">
    <text evidence="2">Belongs to the NOP5/NOP56 family.</text>
</comment>
<comment type="subcellular location">
    <subcellularLocation>
        <location evidence="1">Nucleus</location>
        <location evidence="1">Nucleolus</location>
    </subcellularLocation>
</comment>
<keyword evidence="4" id="KW-0539">Nucleus</keyword>
<feature type="domain" description="Nop" evidence="7">
    <location>
        <begin position="295"/>
        <end position="413"/>
    </location>
</feature>
<dbReference type="STRING" id="174720.A0A0N5C0N2"/>
<evidence type="ECO:0000256" key="3">
    <source>
        <dbReference type="ARBA" id="ARBA00022517"/>
    </source>
</evidence>
<dbReference type="PANTHER" id="PTHR10894">
    <property type="entry name" value="NUCLEOLAR PROTEIN 5 NUCLEOLAR PROTEIN NOP5 NOP58"/>
    <property type="match status" value="1"/>
</dbReference>
<dbReference type="GO" id="GO:0031428">
    <property type="term" value="C:box C/D methylation guide snoRNP complex"/>
    <property type="evidence" value="ECO:0007669"/>
    <property type="project" value="InterPro"/>
</dbReference>
<protein>
    <recommendedName>
        <fullName evidence="5">Nucleolar protein 56</fullName>
    </recommendedName>
</protein>
<evidence type="ECO:0000256" key="6">
    <source>
        <dbReference type="SAM" id="MobiDB-lite"/>
    </source>
</evidence>
<dbReference type="Gene3D" id="1.10.246.90">
    <property type="entry name" value="Nop domain"/>
    <property type="match status" value="1"/>
</dbReference>
<dbReference type="SMART" id="SM00931">
    <property type="entry name" value="NOSIC"/>
    <property type="match status" value="1"/>
</dbReference>
<dbReference type="InterPro" id="IPR002687">
    <property type="entry name" value="Nop_dom"/>
</dbReference>
<sequence>MSEAPNFLLFEHALGYVLFRIKEFEDIGMALPQVQEAILDPKKFMSIINVEAFDPFKNTEAALDNCNAISEGICHPDLVTFLESNLPKKKSKVTLGCGDNRLAGSLVEQFPKMNVMFTGVVPEIIRGVRFHIEKLLKDIPHFSLAKAQLSLGHSYSRSKVKFDVHRVDNMVIQSIALLDTLDKDINLFAMRIREWYSYHFPELYKIVSEQTKFIKCANIIMDRKNYNDDTVAQLMEVLEDEAKVNEITDAVRTSMGMEISELDLLNITRFTSRVNSLLEYRAGLHQYIKDRMASCAPSLSALIGEQVGARLISHAGSLTNLAKYPASTIQILGAEKALFRALKTRSKTPKFGLIFHSSFIGKAAAKDKGKISRFLANKCSIASRIDCFSDVPVPTFGEKLREQVEERLKFFDVGEKPRKNLEVMEEAMSEAQPVIEKVLKKKRKAEKKARKAAAAANAADESMDTSAIAEESPKKKKKKVEA</sequence>
<dbReference type="Gene3D" id="1.10.287.4070">
    <property type="match status" value="1"/>
</dbReference>
<dbReference type="GO" id="GO:0030515">
    <property type="term" value="F:snoRNA binding"/>
    <property type="evidence" value="ECO:0007669"/>
    <property type="project" value="InterPro"/>
</dbReference>
<dbReference type="PANTHER" id="PTHR10894:SF0">
    <property type="entry name" value="NUCLEOLAR PROTEIN 56"/>
    <property type="match status" value="1"/>
</dbReference>
<dbReference type="InterPro" id="IPR036070">
    <property type="entry name" value="Nop_dom_sf"/>
</dbReference>
<dbReference type="SUPFAM" id="SSF89124">
    <property type="entry name" value="Nop domain"/>
    <property type="match status" value="1"/>
</dbReference>
<name>A0A0N5C0N2_STREA</name>
<keyword evidence="3" id="KW-0690">Ribosome biogenesis</keyword>
<organism evidence="8 9">
    <name type="scientific">Strongyloides papillosus</name>
    <name type="common">Intestinal threadworm</name>
    <dbReference type="NCBI Taxonomy" id="174720"/>
    <lineage>
        <taxon>Eukaryota</taxon>
        <taxon>Metazoa</taxon>
        <taxon>Ecdysozoa</taxon>
        <taxon>Nematoda</taxon>
        <taxon>Chromadorea</taxon>
        <taxon>Rhabditida</taxon>
        <taxon>Tylenchina</taxon>
        <taxon>Panagrolaimomorpha</taxon>
        <taxon>Strongyloidoidea</taxon>
        <taxon>Strongyloididae</taxon>
        <taxon>Strongyloides</taxon>
    </lineage>
</organism>
<dbReference type="InterPro" id="IPR012976">
    <property type="entry name" value="NOSIC"/>
</dbReference>